<dbReference type="InterPro" id="IPR050940">
    <property type="entry name" value="Actin_reg-Ser/Thr_kinase"/>
</dbReference>
<dbReference type="GO" id="GO:0005634">
    <property type="term" value="C:nucleus"/>
    <property type="evidence" value="ECO:0007669"/>
    <property type="project" value="TreeGrafter"/>
</dbReference>
<dbReference type="GO" id="GO:0030036">
    <property type="term" value="P:actin cytoskeleton organization"/>
    <property type="evidence" value="ECO:0007669"/>
    <property type="project" value="TreeGrafter"/>
</dbReference>
<protein>
    <recommendedName>
        <fullName evidence="4">dual-specificity kinase</fullName>
        <ecNumber evidence="4">2.7.12.1</ecNumber>
    </recommendedName>
</protein>
<dbReference type="FunCoup" id="A0A6J2VVL0">
    <property type="interactions" value="59"/>
</dbReference>
<evidence type="ECO:0000256" key="6">
    <source>
        <dbReference type="ARBA" id="ARBA00022553"/>
    </source>
</evidence>
<dbReference type="SUPFAM" id="SSF56112">
    <property type="entry name" value="Protein kinase-like (PK-like)"/>
    <property type="match status" value="1"/>
</dbReference>
<evidence type="ECO:0000256" key="13">
    <source>
        <dbReference type="ARBA" id="ARBA00023137"/>
    </source>
</evidence>
<dbReference type="GeneID" id="115816931"/>
<feature type="compositionally biased region" description="Basic and acidic residues" evidence="19">
    <location>
        <begin position="304"/>
        <end position="313"/>
    </location>
</feature>
<gene>
    <name evidence="22" type="primary">tesk1b</name>
</gene>
<feature type="compositionally biased region" description="Acidic residues" evidence="19">
    <location>
        <begin position="466"/>
        <end position="484"/>
    </location>
</feature>
<evidence type="ECO:0000256" key="17">
    <source>
        <dbReference type="ARBA" id="ARBA00051680"/>
    </source>
</evidence>
<keyword evidence="21" id="KW-1185">Reference proteome</keyword>
<dbReference type="GO" id="GO:0004713">
    <property type="term" value="F:protein tyrosine kinase activity"/>
    <property type="evidence" value="ECO:0007669"/>
    <property type="project" value="UniProtKB-KW"/>
</dbReference>
<comment type="catalytic activity">
    <reaction evidence="15">
        <text>L-seryl-[protein] + ATP = O-phospho-L-seryl-[protein] + ADP + H(+)</text>
        <dbReference type="Rhea" id="RHEA:17989"/>
        <dbReference type="Rhea" id="RHEA-COMP:9863"/>
        <dbReference type="Rhea" id="RHEA-COMP:11604"/>
        <dbReference type="ChEBI" id="CHEBI:15378"/>
        <dbReference type="ChEBI" id="CHEBI:29999"/>
        <dbReference type="ChEBI" id="CHEBI:30616"/>
        <dbReference type="ChEBI" id="CHEBI:83421"/>
        <dbReference type="ChEBI" id="CHEBI:456216"/>
        <dbReference type="EC" id="2.7.12.1"/>
    </reaction>
</comment>
<keyword evidence="6" id="KW-0597">Phosphoprotein</keyword>
<sequence>MDRVDLDQEVMDTPVHGVHGPHRIRPSSYRALRSAVCSLARIDDFVCEKIGSGFFSEVFKVQHRITGQVMALKMNTMASNRANMLKEVQLMNRLNHPNILRFVGVCVHEGHLHALTEYINGGNLEQLLDSDVYLSWAVRMSLALDIARGLQYLHSKGIFHRDLTSKNCLVRWENGVCSAVVGDFGLAEKIPEYSDGSQKQPLAVVGSPYWMAPEVLRGELYNEKVDVFAYGIILCEIIGRIQADPDFLPRTEDFGLDVEAFRQMVGDCPPAFFNLAIVCCSMRPEDRPAFSDVVAELEKREKERIEKEREQESAVRGAVSPSIPPLRRQSLGVLGDPRLCRSKSDVLPPPPAAPANQTTPARVNPFSQREDLKGGRIKLFDTPSKSVISLTFTLPPPPNARDHPPCEKIPLRLHRRCQSLPCTPEIIQSLHSRERNEPDTREHSGKETLVNDETDASGRTNPSGTGEEEEEDADEETKEVEILADDSGLPLDLELFSLDRVTEESLAEPMDCTDSPSTPDGAVPSLEKPFSNGWSPPISNGPPSLPPLPHLDNNNTPAVVSRPLGWSTNGYHTAGTLTPPQETDEVISCPGCCLAGLSFPSVCVRAPQRNPYKNLNGDSATRGLLCRAQPPSPSEPAVALPGTRT</sequence>
<evidence type="ECO:0000256" key="7">
    <source>
        <dbReference type="ARBA" id="ARBA00022679"/>
    </source>
</evidence>
<dbReference type="InterPro" id="IPR001245">
    <property type="entry name" value="Ser-Thr/Tyr_kinase_cat_dom"/>
</dbReference>
<evidence type="ECO:0000313" key="21">
    <source>
        <dbReference type="Proteomes" id="UP000504632"/>
    </source>
</evidence>
<feature type="compositionally biased region" description="Basic and acidic residues" evidence="19">
    <location>
        <begin position="431"/>
        <end position="446"/>
    </location>
</feature>
<dbReference type="Proteomes" id="UP000504632">
    <property type="component" value="Chromosome 7"/>
</dbReference>
<evidence type="ECO:0000256" key="4">
    <source>
        <dbReference type="ARBA" id="ARBA00013203"/>
    </source>
</evidence>
<dbReference type="Pfam" id="PF07714">
    <property type="entry name" value="PK_Tyr_Ser-Thr"/>
    <property type="match status" value="1"/>
</dbReference>
<feature type="region of interest" description="Disordered" evidence="19">
    <location>
        <begin position="624"/>
        <end position="645"/>
    </location>
</feature>
<comment type="similarity">
    <text evidence="3">Belongs to the protein kinase superfamily. TKL Ser/Thr protein kinase family.</text>
</comment>
<evidence type="ECO:0000256" key="11">
    <source>
        <dbReference type="ARBA" id="ARBA00022840"/>
    </source>
</evidence>
<evidence type="ECO:0000256" key="2">
    <source>
        <dbReference type="ARBA" id="ARBA00001946"/>
    </source>
</evidence>
<evidence type="ECO:0000256" key="3">
    <source>
        <dbReference type="ARBA" id="ARBA00005843"/>
    </source>
</evidence>
<keyword evidence="8" id="KW-0479">Metal-binding</keyword>
<dbReference type="PROSITE" id="PS50011">
    <property type="entry name" value="PROTEIN_KINASE_DOM"/>
    <property type="match status" value="1"/>
</dbReference>
<dbReference type="PROSITE" id="PS00109">
    <property type="entry name" value="PROTEIN_KINASE_TYR"/>
    <property type="match status" value="1"/>
</dbReference>
<dbReference type="InterPro" id="IPR008266">
    <property type="entry name" value="Tyr_kinase_AS"/>
</dbReference>
<feature type="binding site" evidence="18">
    <location>
        <position position="73"/>
    </location>
    <ligand>
        <name>ATP</name>
        <dbReference type="ChEBI" id="CHEBI:30616"/>
    </ligand>
</feature>
<dbReference type="GO" id="GO:0005737">
    <property type="term" value="C:cytoplasm"/>
    <property type="evidence" value="ECO:0007669"/>
    <property type="project" value="TreeGrafter"/>
</dbReference>
<accession>A0A6J2VVL0</accession>
<feature type="domain" description="Protein kinase" evidence="20">
    <location>
        <begin position="44"/>
        <end position="305"/>
    </location>
</feature>
<dbReference type="GO" id="GO:0004674">
    <property type="term" value="F:protein serine/threonine kinase activity"/>
    <property type="evidence" value="ECO:0007669"/>
    <property type="project" value="UniProtKB-KW"/>
</dbReference>
<dbReference type="GO" id="GO:0046872">
    <property type="term" value="F:metal ion binding"/>
    <property type="evidence" value="ECO:0007669"/>
    <property type="project" value="UniProtKB-KW"/>
</dbReference>
<dbReference type="EC" id="2.7.12.1" evidence="4"/>
<reference evidence="22" key="1">
    <citation type="submission" date="2025-08" db="UniProtKB">
        <authorList>
            <consortium name="RefSeq"/>
        </authorList>
    </citation>
    <scope>IDENTIFICATION</scope>
</reference>
<dbReference type="FunFam" id="3.30.200.20:FF:000134">
    <property type="entry name" value="Dual specificity testis-specific protein kinase 2"/>
    <property type="match status" value="1"/>
</dbReference>
<dbReference type="CTD" id="559449"/>
<dbReference type="Gene3D" id="1.10.510.10">
    <property type="entry name" value="Transferase(Phosphotransferase) domain 1"/>
    <property type="match status" value="1"/>
</dbReference>
<feature type="region of interest" description="Disordered" evidence="19">
    <location>
        <begin position="342"/>
        <end position="372"/>
    </location>
</feature>
<evidence type="ECO:0000256" key="12">
    <source>
        <dbReference type="ARBA" id="ARBA00022842"/>
    </source>
</evidence>
<comment type="catalytic activity">
    <reaction evidence="16">
        <text>L-threonyl-[protein] + ATP = O-phospho-L-threonyl-[protein] + ADP + H(+)</text>
        <dbReference type="Rhea" id="RHEA:46608"/>
        <dbReference type="Rhea" id="RHEA-COMP:11060"/>
        <dbReference type="Rhea" id="RHEA-COMP:11605"/>
        <dbReference type="ChEBI" id="CHEBI:15378"/>
        <dbReference type="ChEBI" id="CHEBI:30013"/>
        <dbReference type="ChEBI" id="CHEBI:30616"/>
        <dbReference type="ChEBI" id="CHEBI:61977"/>
        <dbReference type="ChEBI" id="CHEBI:456216"/>
        <dbReference type="EC" id="2.7.12.1"/>
    </reaction>
</comment>
<dbReference type="RefSeq" id="XP_030635973.1">
    <property type="nucleotide sequence ID" value="XM_030780113.1"/>
</dbReference>
<evidence type="ECO:0000256" key="5">
    <source>
        <dbReference type="ARBA" id="ARBA00022527"/>
    </source>
</evidence>
<dbReference type="PANTHER" id="PTHR46485:SF3">
    <property type="entry name" value="DUAL SPECIFICITY TESTIS-SPECIFIC PROTEIN KINASE 1"/>
    <property type="match status" value="1"/>
</dbReference>
<dbReference type="FunFam" id="1.10.510.10:FF:000202">
    <property type="entry name" value="Dual specificity testis-specific protein kinase 2"/>
    <property type="match status" value="1"/>
</dbReference>
<evidence type="ECO:0000256" key="9">
    <source>
        <dbReference type="ARBA" id="ARBA00022741"/>
    </source>
</evidence>
<evidence type="ECO:0000256" key="19">
    <source>
        <dbReference type="SAM" id="MobiDB-lite"/>
    </source>
</evidence>
<evidence type="ECO:0000259" key="20">
    <source>
        <dbReference type="PROSITE" id="PS50011"/>
    </source>
</evidence>
<dbReference type="InterPro" id="IPR011009">
    <property type="entry name" value="Kinase-like_dom_sf"/>
</dbReference>
<dbReference type="Gene3D" id="3.30.200.20">
    <property type="entry name" value="Phosphorylase Kinase, domain 1"/>
    <property type="match status" value="1"/>
</dbReference>
<dbReference type="PANTHER" id="PTHR46485">
    <property type="entry name" value="LIM DOMAIN KINASE 1"/>
    <property type="match status" value="1"/>
</dbReference>
<evidence type="ECO:0000256" key="8">
    <source>
        <dbReference type="ARBA" id="ARBA00022723"/>
    </source>
</evidence>
<comment type="cofactor">
    <cofactor evidence="2">
        <name>Mg(2+)</name>
        <dbReference type="ChEBI" id="CHEBI:18420"/>
    </cofactor>
</comment>
<feature type="region of interest" description="Disordered" evidence="19">
    <location>
        <begin position="428"/>
        <end position="486"/>
    </location>
</feature>
<dbReference type="GO" id="GO:0005524">
    <property type="term" value="F:ATP binding"/>
    <property type="evidence" value="ECO:0007669"/>
    <property type="project" value="UniProtKB-UniRule"/>
</dbReference>
<dbReference type="PROSITE" id="PS00107">
    <property type="entry name" value="PROTEIN_KINASE_ATP"/>
    <property type="match status" value="1"/>
</dbReference>
<evidence type="ECO:0000256" key="15">
    <source>
        <dbReference type="ARBA" id="ARBA00049003"/>
    </source>
</evidence>
<dbReference type="PRINTS" id="PR00109">
    <property type="entry name" value="TYRKINASE"/>
</dbReference>
<keyword evidence="7" id="KW-0808">Transferase</keyword>
<keyword evidence="13" id="KW-0829">Tyrosine-protein kinase</keyword>
<evidence type="ECO:0000313" key="22">
    <source>
        <dbReference type="RefSeq" id="XP_030635973.1"/>
    </source>
</evidence>
<keyword evidence="12" id="KW-0460">Magnesium</keyword>
<dbReference type="InterPro" id="IPR017441">
    <property type="entry name" value="Protein_kinase_ATP_BS"/>
</dbReference>
<evidence type="ECO:0000256" key="1">
    <source>
        <dbReference type="ARBA" id="ARBA00001936"/>
    </source>
</evidence>
<keyword evidence="9 18" id="KW-0547">Nucleotide-binding</keyword>
<dbReference type="GO" id="GO:0051496">
    <property type="term" value="P:positive regulation of stress fiber assembly"/>
    <property type="evidence" value="ECO:0007669"/>
    <property type="project" value="TreeGrafter"/>
</dbReference>
<evidence type="ECO:0000256" key="14">
    <source>
        <dbReference type="ARBA" id="ARBA00023211"/>
    </source>
</evidence>
<evidence type="ECO:0000256" key="18">
    <source>
        <dbReference type="PROSITE-ProRule" id="PRU10141"/>
    </source>
</evidence>
<comment type="catalytic activity">
    <reaction evidence="17">
        <text>L-tyrosyl-[protein] + ATP = O-phospho-L-tyrosyl-[protein] + ADP + H(+)</text>
        <dbReference type="Rhea" id="RHEA:10596"/>
        <dbReference type="Rhea" id="RHEA-COMP:10136"/>
        <dbReference type="Rhea" id="RHEA-COMP:20101"/>
        <dbReference type="ChEBI" id="CHEBI:15378"/>
        <dbReference type="ChEBI" id="CHEBI:30616"/>
        <dbReference type="ChEBI" id="CHEBI:46858"/>
        <dbReference type="ChEBI" id="CHEBI:61978"/>
        <dbReference type="ChEBI" id="CHEBI:456216"/>
        <dbReference type="EC" id="2.7.12.1"/>
    </reaction>
</comment>
<comment type="cofactor">
    <cofactor evidence="1">
        <name>Mn(2+)</name>
        <dbReference type="ChEBI" id="CHEBI:29035"/>
    </cofactor>
</comment>
<name>A0A6J2VVL0_CHACN</name>
<dbReference type="InterPro" id="IPR000719">
    <property type="entry name" value="Prot_kinase_dom"/>
</dbReference>
<organism evidence="21 22">
    <name type="scientific">Chanos chanos</name>
    <name type="common">Milkfish</name>
    <name type="synonym">Mugil chanos</name>
    <dbReference type="NCBI Taxonomy" id="29144"/>
    <lineage>
        <taxon>Eukaryota</taxon>
        <taxon>Metazoa</taxon>
        <taxon>Chordata</taxon>
        <taxon>Craniata</taxon>
        <taxon>Vertebrata</taxon>
        <taxon>Euteleostomi</taxon>
        <taxon>Actinopterygii</taxon>
        <taxon>Neopterygii</taxon>
        <taxon>Teleostei</taxon>
        <taxon>Ostariophysi</taxon>
        <taxon>Gonorynchiformes</taxon>
        <taxon>Chanidae</taxon>
        <taxon>Chanos</taxon>
    </lineage>
</organism>
<dbReference type="AlphaFoldDB" id="A0A6J2VVL0"/>
<feature type="compositionally biased region" description="Polar residues" evidence="19">
    <location>
        <begin position="356"/>
        <end position="367"/>
    </location>
</feature>
<evidence type="ECO:0000256" key="10">
    <source>
        <dbReference type="ARBA" id="ARBA00022777"/>
    </source>
</evidence>
<keyword evidence="10 22" id="KW-0418">Kinase</keyword>
<dbReference type="GO" id="GO:0004712">
    <property type="term" value="F:protein serine/threonine/tyrosine kinase activity"/>
    <property type="evidence" value="ECO:0007669"/>
    <property type="project" value="UniProtKB-EC"/>
</dbReference>
<keyword evidence="14" id="KW-0464">Manganese</keyword>
<proteinExistence type="inferred from homology"/>
<keyword evidence="11 18" id="KW-0067">ATP-binding</keyword>
<keyword evidence="5" id="KW-0723">Serine/threonine-protein kinase</keyword>
<evidence type="ECO:0000256" key="16">
    <source>
        <dbReference type="ARBA" id="ARBA00049308"/>
    </source>
</evidence>
<dbReference type="InParanoid" id="A0A6J2VVL0"/>
<dbReference type="OrthoDB" id="20134at2759"/>
<feature type="region of interest" description="Disordered" evidence="19">
    <location>
        <begin position="304"/>
        <end position="327"/>
    </location>
</feature>